<accession>A0A2T3XY89</accession>
<evidence type="ECO:0000313" key="3">
    <source>
        <dbReference type="Proteomes" id="UP000240638"/>
    </source>
</evidence>
<dbReference type="Proteomes" id="UP000240638">
    <property type="component" value="Unassembled WGS sequence"/>
</dbReference>
<dbReference type="Pfam" id="PF13663">
    <property type="entry name" value="DUF4148"/>
    <property type="match status" value="1"/>
</dbReference>
<reference evidence="2 3" key="1">
    <citation type="submission" date="2018-03" db="EMBL/GenBank/DDBJ databases">
        <title>Whole genome analyses suggest that Burkholderia sensu lato contains two further novel genera in the rhizoxinica-symbiotica group Mycetohabitans gen. nov., and Trinickia gen. nov.: implications for the evolution of diazotrophy and nodulation in the Burkholderiaceae.</title>
        <authorList>
            <person name="Estrada De Los Santos P."/>
            <person name="Palmer M."/>
            <person name="Chavez-Ramirez B."/>
            <person name="Steenkamp E.T."/>
            <person name="Hirsch A.M."/>
            <person name="Manyaka P."/>
            <person name="Maluk M."/>
            <person name="Lafos M."/>
            <person name="Crook M."/>
            <person name="Gross E."/>
            <person name="Simon M.F."/>
            <person name="Bueno Dos Reis Junior F."/>
            <person name="Poole P.S."/>
            <person name="Venter S.N."/>
            <person name="James E.K."/>
        </authorList>
    </citation>
    <scope>NUCLEOTIDE SEQUENCE [LARGE SCALE GENOMIC DNA]</scope>
    <source>
        <strain evidence="2 3">JPY-366</strain>
    </source>
</reference>
<gene>
    <name evidence="2" type="ORF">C9I57_07295</name>
</gene>
<name>A0A2T3XY89_9BURK</name>
<evidence type="ECO:0000256" key="1">
    <source>
        <dbReference type="SAM" id="MobiDB-lite"/>
    </source>
</evidence>
<evidence type="ECO:0000313" key="2">
    <source>
        <dbReference type="EMBL" id="PTB21451.1"/>
    </source>
</evidence>
<feature type="region of interest" description="Disordered" evidence="1">
    <location>
        <begin position="67"/>
        <end position="128"/>
    </location>
</feature>
<sequence length="128" mass="13352">MDGKIKAIAIAIALAVPAVSFGQPSNGPLTRAQVRAQLIQLERAGYNPAEGNRGSHYPRDIQAAEARVAAQNGTSGTSGTATGMGGTTTSASESGHQTNTSSWMGGTTTYEPGHQTHTSTWNAMYRHH</sequence>
<proteinExistence type="predicted"/>
<dbReference type="InterPro" id="IPR025421">
    <property type="entry name" value="DUF4148"/>
</dbReference>
<feature type="compositionally biased region" description="Polar residues" evidence="1">
    <location>
        <begin position="96"/>
        <end position="122"/>
    </location>
</feature>
<protein>
    <submittedName>
        <fullName evidence="2">DUF4148 domain-containing protein</fullName>
    </submittedName>
</protein>
<dbReference type="EMBL" id="PYUC01000003">
    <property type="protein sequence ID" value="PTB21451.1"/>
    <property type="molecule type" value="Genomic_DNA"/>
</dbReference>
<organism evidence="2 3">
    <name type="scientific">Trinickia symbiotica</name>
    <dbReference type="NCBI Taxonomy" id="863227"/>
    <lineage>
        <taxon>Bacteria</taxon>
        <taxon>Pseudomonadati</taxon>
        <taxon>Pseudomonadota</taxon>
        <taxon>Betaproteobacteria</taxon>
        <taxon>Burkholderiales</taxon>
        <taxon>Burkholderiaceae</taxon>
        <taxon>Trinickia</taxon>
    </lineage>
</organism>
<dbReference type="RefSeq" id="WP_107149962.1">
    <property type="nucleotide sequence ID" value="NZ_PYUC01000003.1"/>
</dbReference>
<feature type="compositionally biased region" description="Low complexity" evidence="1">
    <location>
        <begin position="73"/>
        <end position="95"/>
    </location>
</feature>
<dbReference type="AlphaFoldDB" id="A0A2T3XY89"/>
<comment type="caution">
    <text evidence="2">The sequence shown here is derived from an EMBL/GenBank/DDBJ whole genome shotgun (WGS) entry which is preliminary data.</text>
</comment>